<dbReference type="Proteomes" id="UP000294743">
    <property type="component" value="Unassembled WGS sequence"/>
</dbReference>
<comment type="caution">
    <text evidence="2">The sequence shown here is derived from an EMBL/GenBank/DDBJ whole genome shotgun (WGS) entry which is preliminary data.</text>
</comment>
<sequence>MINIENIIYIIINILLLLCLVLIPILKVKKSSNLKFTGIGHGLLFYILIYGFIIGITDWLKGDFNTSFSNINSLLNGEINLLITAISIILSSLIIFKISGKTQNTSYSFPFTISFCFFGFISFQTLQKLVEFLVFSITVNLGGPESLLDADTSLKSIIEIGNTINNYDFMYYFNLILTNIFDFVVIFMTLSVLHSFTSRNHFILGSLSCCLVISSIYSFIIALSYLQYSNIVFVLLSKFVILIIGSLLSIFLIHKVNKEIDNPLLLIIK</sequence>
<keyword evidence="3" id="KW-1185">Reference proteome</keyword>
<organism evidence="2 3">
    <name type="scientific">Breznakia blatticola</name>
    <dbReference type="NCBI Taxonomy" id="1754012"/>
    <lineage>
        <taxon>Bacteria</taxon>
        <taxon>Bacillati</taxon>
        <taxon>Bacillota</taxon>
        <taxon>Erysipelotrichia</taxon>
        <taxon>Erysipelotrichales</taxon>
        <taxon>Erysipelotrichaceae</taxon>
        <taxon>Breznakia</taxon>
    </lineage>
</organism>
<evidence type="ECO:0000313" key="3">
    <source>
        <dbReference type="Proteomes" id="UP000294743"/>
    </source>
</evidence>
<keyword evidence="1" id="KW-0472">Membrane</keyword>
<name>A0A4R8A8U5_9FIRM</name>
<protein>
    <submittedName>
        <fullName evidence="2">Uncharacterized protein</fullName>
    </submittedName>
</protein>
<feature type="transmembrane region" description="Helical" evidence="1">
    <location>
        <begin position="231"/>
        <end position="253"/>
    </location>
</feature>
<reference evidence="2 3" key="1">
    <citation type="submission" date="2019-03" db="EMBL/GenBank/DDBJ databases">
        <title>Genomic Encyclopedia of Type Strains, Phase IV (KMG-IV): sequencing the most valuable type-strain genomes for metagenomic binning, comparative biology and taxonomic classification.</title>
        <authorList>
            <person name="Goeker M."/>
        </authorList>
    </citation>
    <scope>NUCLEOTIDE SEQUENCE [LARGE SCALE GENOMIC DNA]</scope>
    <source>
        <strain evidence="2 3">DSM 28867</strain>
    </source>
</reference>
<dbReference type="EMBL" id="SODD01000002">
    <property type="protein sequence ID" value="TDW26098.1"/>
    <property type="molecule type" value="Genomic_DNA"/>
</dbReference>
<proteinExistence type="predicted"/>
<feature type="transmembrane region" description="Helical" evidence="1">
    <location>
        <begin position="6"/>
        <end position="26"/>
    </location>
</feature>
<evidence type="ECO:0000256" key="1">
    <source>
        <dbReference type="SAM" id="Phobius"/>
    </source>
</evidence>
<feature type="transmembrane region" description="Helical" evidence="1">
    <location>
        <begin position="38"/>
        <end position="59"/>
    </location>
</feature>
<dbReference type="AlphaFoldDB" id="A0A4R8A8U5"/>
<accession>A0A4R8A8U5</accession>
<evidence type="ECO:0000313" key="2">
    <source>
        <dbReference type="EMBL" id="TDW26098.1"/>
    </source>
</evidence>
<gene>
    <name evidence="2" type="ORF">EDD63_102119</name>
</gene>
<dbReference type="RefSeq" id="WP_134167714.1">
    <property type="nucleotide sequence ID" value="NZ_SODD01000002.1"/>
</dbReference>
<keyword evidence="1" id="KW-0812">Transmembrane</keyword>
<feature type="transmembrane region" description="Helical" evidence="1">
    <location>
        <begin position="202"/>
        <end position="225"/>
    </location>
</feature>
<keyword evidence="1" id="KW-1133">Transmembrane helix</keyword>
<feature type="transmembrane region" description="Helical" evidence="1">
    <location>
        <begin position="169"/>
        <end position="190"/>
    </location>
</feature>
<feature type="transmembrane region" description="Helical" evidence="1">
    <location>
        <begin position="79"/>
        <end position="96"/>
    </location>
</feature>
<feature type="transmembrane region" description="Helical" evidence="1">
    <location>
        <begin position="108"/>
        <end position="126"/>
    </location>
</feature>